<dbReference type="InterPro" id="IPR011701">
    <property type="entry name" value="MFS"/>
</dbReference>
<reference evidence="3 4" key="2">
    <citation type="submission" date="2024-07" db="EMBL/GenBank/DDBJ databases">
        <authorList>
            <person name="Akdeniz Z."/>
        </authorList>
    </citation>
    <scope>NUCLEOTIDE SEQUENCE [LARGE SCALE GENOMIC DNA]</scope>
</reference>
<dbReference type="Gene3D" id="1.20.1250.20">
    <property type="entry name" value="MFS general substrate transporter like domains"/>
    <property type="match status" value="1"/>
</dbReference>
<feature type="transmembrane region" description="Helical" evidence="1">
    <location>
        <begin position="101"/>
        <end position="120"/>
    </location>
</feature>
<dbReference type="AlphaFoldDB" id="A0AA86Q6T5"/>
<reference evidence="2" key="1">
    <citation type="submission" date="2023-06" db="EMBL/GenBank/DDBJ databases">
        <authorList>
            <person name="Kurt Z."/>
        </authorList>
    </citation>
    <scope>NUCLEOTIDE SEQUENCE</scope>
</reference>
<keyword evidence="4" id="KW-1185">Reference proteome</keyword>
<organism evidence="2">
    <name type="scientific">Hexamita inflata</name>
    <dbReference type="NCBI Taxonomy" id="28002"/>
    <lineage>
        <taxon>Eukaryota</taxon>
        <taxon>Metamonada</taxon>
        <taxon>Diplomonadida</taxon>
        <taxon>Hexamitidae</taxon>
        <taxon>Hexamitinae</taxon>
        <taxon>Hexamita</taxon>
    </lineage>
</organism>
<keyword evidence="1" id="KW-0812">Transmembrane</keyword>
<accession>A0AA86Q6T5</accession>
<dbReference type="Proteomes" id="UP001642409">
    <property type="component" value="Unassembled WGS sequence"/>
</dbReference>
<sequence length="390" mass="43448">MNYKKILAYCYLLFSGIPTALASSLLASAMQQMKKQYPDKSIGQVKQINSIPSLLLSIAAPFLMLFMNKLTEKFKLVLIPSLILYSIIGTIPILFYQSYTSVIVCRIFLGLFCGITEPFSLKLISKKSVSLFGFRATTMSFVALIFSLTGGLIVDTAGWQYLFLFYSFGVVLALLVGIGDFNSGSYIEIQQKQSNVQSGQPDTVEQITVKLQNIEQKSQIKQFIPVYLTSFISQLSYYILPQSISMKLKQIGVTDALRCGVASGLSMFFNGLASLFLKQIQRFLKSKRNVSIFCLLTTGLSMCGFAFSNNYGLVLFTVSISGLFMGNQLANINSWVSSIKSTPLTLGLNSFCTFFSHFLTSYLFCFKDEQWNIMTAGLVQFVWGIILVLL</sequence>
<gene>
    <name evidence="3" type="ORF">HINF_LOCUS20538</name>
    <name evidence="2" type="ORF">HINF_LOCUS39356</name>
</gene>
<protein>
    <submittedName>
        <fullName evidence="2">MFS permease (Drug)</fullName>
    </submittedName>
    <submittedName>
        <fullName evidence="3">MFS_permease (Drug)</fullName>
    </submittedName>
</protein>
<feature type="transmembrane region" description="Helical" evidence="1">
    <location>
        <begin position="74"/>
        <end position="95"/>
    </location>
</feature>
<feature type="transmembrane region" description="Helical" evidence="1">
    <location>
        <begin position="260"/>
        <end position="277"/>
    </location>
</feature>
<dbReference type="GO" id="GO:0022857">
    <property type="term" value="F:transmembrane transporter activity"/>
    <property type="evidence" value="ECO:0007669"/>
    <property type="project" value="InterPro"/>
</dbReference>
<dbReference type="SUPFAM" id="SSF103473">
    <property type="entry name" value="MFS general substrate transporter"/>
    <property type="match status" value="1"/>
</dbReference>
<dbReference type="EMBL" id="CAXDID020000055">
    <property type="protein sequence ID" value="CAL6007230.1"/>
    <property type="molecule type" value="Genomic_DNA"/>
</dbReference>
<feature type="transmembrane region" description="Helical" evidence="1">
    <location>
        <begin position="370"/>
        <end position="389"/>
    </location>
</feature>
<feature type="transmembrane region" description="Helical" evidence="1">
    <location>
        <begin position="46"/>
        <end position="67"/>
    </location>
</feature>
<evidence type="ECO:0000313" key="2">
    <source>
        <dbReference type="EMBL" id="CAI9951711.1"/>
    </source>
</evidence>
<name>A0AA86Q6T5_9EUKA</name>
<dbReference type="Pfam" id="PF07690">
    <property type="entry name" value="MFS_1"/>
    <property type="match status" value="1"/>
</dbReference>
<proteinExistence type="predicted"/>
<dbReference type="InterPro" id="IPR036259">
    <property type="entry name" value="MFS_trans_sf"/>
</dbReference>
<feature type="transmembrane region" description="Helical" evidence="1">
    <location>
        <begin position="344"/>
        <end position="364"/>
    </location>
</feature>
<feature type="transmembrane region" description="Helical" evidence="1">
    <location>
        <begin position="159"/>
        <end position="178"/>
    </location>
</feature>
<feature type="transmembrane region" description="Helical" evidence="1">
    <location>
        <begin position="223"/>
        <end position="240"/>
    </location>
</feature>
<evidence type="ECO:0000313" key="3">
    <source>
        <dbReference type="EMBL" id="CAL6007230.1"/>
    </source>
</evidence>
<dbReference type="EMBL" id="CATOUU010000825">
    <property type="protein sequence ID" value="CAI9951711.1"/>
    <property type="molecule type" value="Genomic_DNA"/>
</dbReference>
<evidence type="ECO:0000256" key="1">
    <source>
        <dbReference type="SAM" id="Phobius"/>
    </source>
</evidence>
<feature type="transmembrane region" description="Helical" evidence="1">
    <location>
        <begin position="289"/>
        <end position="307"/>
    </location>
</feature>
<evidence type="ECO:0000313" key="4">
    <source>
        <dbReference type="Proteomes" id="UP001642409"/>
    </source>
</evidence>
<keyword evidence="1" id="KW-1133">Transmembrane helix</keyword>
<feature type="transmembrane region" description="Helical" evidence="1">
    <location>
        <begin position="132"/>
        <end position="153"/>
    </location>
</feature>
<keyword evidence="1" id="KW-0472">Membrane</keyword>
<comment type="caution">
    <text evidence="2">The sequence shown here is derived from an EMBL/GenBank/DDBJ whole genome shotgun (WGS) entry which is preliminary data.</text>
</comment>